<keyword evidence="1" id="KW-0812">Transmembrane</keyword>
<protein>
    <submittedName>
        <fullName evidence="2">Uncharacterized protein</fullName>
    </submittedName>
</protein>
<accession>A0A061BJL4</accession>
<dbReference type="RefSeq" id="XP_012770603.1">
    <property type="nucleotide sequence ID" value="XM_012915149.1"/>
</dbReference>
<organism evidence="2">
    <name type="scientific">Babesia bigemina</name>
    <dbReference type="NCBI Taxonomy" id="5866"/>
    <lineage>
        <taxon>Eukaryota</taxon>
        <taxon>Sar</taxon>
        <taxon>Alveolata</taxon>
        <taxon>Apicomplexa</taxon>
        <taxon>Aconoidasida</taxon>
        <taxon>Piroplasmida</taxon>
        <taxon>Babesiidae</taxon>
        <taxon>Babesia</taxon>
    </lineage>
</organism>
<evidence type="ECO:0000313" key="2">
    <source>
        <dbReference type="EMBL" id="CDR71656.1"/>
    </source>
</evidence>
<dbReference type="KEGG" id="bbig:BBBOND_0003140"/>
<reference evidence="2" key="2">
    <citation type="submission" date="2014-06" db="EMBL/GenBank/DDBJ databases">
        <authorList>
            <person name="Aslett M."/>
            <person name="De Silva Nishadi"/>
        </authorList>
    </citation>
    <scope>NUCLEOTIDE SEQUENCE</scope>
    <source>
        <strain evidence="2">Bond</strain>
    </source>
</reference>
<dbReference type="VEuPathDB" id="PiroplasmaDB:BBBOND_0003140"/>
<sequence length="1791" mass="200586">MGFLSGVLGAVKNENEVTTYDKYISGENNRLKKVLDTLNKNIGSGRDGLAASVAAVKGWLEGYEEELQEKTLHVLNDLGKFHDDISGIYTTNISAGDNLQEQLSKWTSTVDDIDKYINSTETRYVNKLDSVLLSKLMNEIKHVQKVVEHLKSVAENDEVKRQAKVVDTVLVNQKERIEKEIKEGFMDLQKQLAYKFRCIDKKIIDLCEIKRTQLGNVKHVIQDGKSKAQGMFVEFDNKYATPILQHFENIRSALVEIDRSKNPSGRKDTSKLKEEVTKIDKCLDAFRINLGGCVGELENWMYKTKRTIAEAESNLRKIIDKSVVKNEIQDIENVASNLKHTITEPLNQFMKDIEGEVAMAVQGARWHFDKIKAEVGVADGIIKDTTLCGNWNALKSTIGGVVTEITGSGNGKASLGGITGDVKSYVIASYAENKFESQVLPGWIEDALQTETAKGWLDMYINVGKPDAVQKVRAAIISQLESTVRTKVAVNLPKGDKEKAHENLGDIAKYLKAYGAAIDEHIKKTSIGVFVAGVDEALKKTMQPPPGTNTNPLRTVVEIALSSVSASAKQTAKEIGDFTGKYSIGRVEEAVSQVKELTSKIENDPGRKITESLSTVHTQIGHLDTSLQEINKSAQGLNVNATKTTLDSISSDIKTTLGKLMDEISTLAKDNIAWYLDNLKMGSIDTVLGEIGDHINRVQTSTVEQINKVQNGISPIITSLEGLPDMVEYKMADVVEKMKALREHVELIYSHFQHIEFIATTANDKIEKAIKATQTTLSDAYASAETLVEALENNLLAISADAFRTMTNEVRKLFADGHIADLQSLRKLVSTQLKIISCAINKDLNTGVKGFLKTLSGESIDLYAAGHIERRPAKKEQKTNLLDEVKDAIGRGEHGDKVANFTNKFKTYSEHIFTYLDKDLKQIFASQPRVIGDYPNRVSTIQRNLTDLLTHISTHKHFDHQVPQMLETLKTSISTFKSTHFGNASYPVLDAFPRSLEQFVGELERMYVSRYEGGFENVLLVYANTGNVTEEGKNCAKIFLTIIGILLQYLQELYGKCDPTNKKGMWREKHISLYDLDATNKRNANPLGHWFQRRGYIVPEDEKTQNGELRNATNLKGAEIIKLCHNIISNVDPATIKLLGIYGNQRENNVKLINLLMFLNNMKLSDFYKVCHLNMRPNPKPPTTIYEMMQWLPGLWFNPMFSKVTGYFTTLLTSLKEEYKLQADALDVAVTSNLKSEIKSHLDGTQLSNTLRNVCLYSHNTLVAILGHGHADGRYACEFYMNADNLMYPSSPSACFDMLADIVCRLYTQLCFLYKQCYNGRGRGGWEDCWYGKGIAGSAWHCNDYQCPNQECEQKDRQTDDQNADQSGNQKCNQHSKCGIKSPLQSFLEDGLQGFLPHRLDKVGCGVKCSVSNHHGKPCLTPMGLADIGITASHTKTGAHLKEALRNFCGPISHLTKLCSIITCLIRRPPQTLGDMFAFYYHFINGWYETGKGERENHREIAFNLAVKAANFKIPETKLEIKSMFSSSSHATHAPGKLPKHNGDLLSLVACDSKTLPGLPCGRYLQPISNDIMVVYSKYHASHYLSWVVYITETFYDLLKKLYDECCRNCNRPGKRCYDKSCVKDCQVRFSYGYKHTNEDNKLAGFDTIKHESLCGSIVKCRATHAAIYSSGFTFGSPFEMSGDDGRRKKRTCEDFCQALGFVVRPGNALYMLVNKTIPDFLWQIREKFFWTTVALWSLSLFYLICVMVGRLDVLHIRSHLRIPSSHKITAQSLLAAAQVGRLAKISYLQP</sequence>
<dbReference type="OrthoDB" id="10254720at2759"/>
<name>A0A061BJL4_BABBI</name>
<feature type="transmembrane region" description="Helical" evidence="1">
    <location>
        <begin position="1729"/>
        <end position="1752"/>
    </location>
</feature>
<evidence type="ECO:0000256" key="1">
    <source>
        <dbReference type="SAM" id="Phobius"/>
    </source>
</evidence>
<dbReference type="GeneID" id="24561877"/>
<keyword evidence="1" id="KW-0472">Membrane</keyword>
<keyword evidence="1" id="KW-1133">Transmembrane helix</keyword>
<reference evidence="2" key="1">
    <citation type="journal article" date="2014" name="Nucleic Acids Res.">
        <title>The evolutionary dynamics of variant antigen genes in Babesia reveal a history of genomic innovation underlying host-parasite interaction.</title>
        <authorList>
            <person name="Jackson A.P."/>
            <person name="Otto T.D."/>
            <person name="Darby A."/>
            <person name="Ramaprasad A."/>
            <person name="Xia D."/>
            <person name="Echaide I.E."/>
            <person name="Farber M."/>
            <person name="Gahlot S."/>
            <person name="Gamble J."/>
            <person name="Gupta D."/>
            <person name="Gupta Y."/>
            <person name="Jackson L."/>
            <person name="Malandrin L."/>
            <person name="Malas T.B."/>
            <person name="Moussa E."/>
            <person name="Nair M."/>
            <person name="Reid AJ."/>
            <person name="Sanders M."/>
            <person name="Sharma J."/>
            <person name="Tracey A."/>
            <person name="Quail M.A."/>
            <person name="Weir W."/>
            <person name="Wastling J.M."/>
            <person name="Hall N."/>
            <person name="Willadsen P."/>
            <person name="Lingelbach K."/>
            <person name="Shiels B."/>
            <person name="Tait A."/>
            <person name="Berriman M."/>
            <person name="Allred D.R."/>
            <person name="Pain A."/>
        </authorList>
    </citation>
    <scope>NUCLEOTIDE SEQUENCE</scope>
    <source>
        <strain evidence="2">Bond</strain>
    </source>
</reference>
<proteinExistence type="predicted"/>
<dbReference type="EMBL" id="LK055101">
    <property type="protein sequence ID" value="CDR71656.1"/>
    <property type="molecule type" value="Genomic_DNA"/>
</dbReference>
<gene>
    <name evidence="2" type="ORF">BBBOND_0003140</name>
</gene>